<dbReference type="Pfam" id="PF11716">
    <property type="entry name" value="MDMPI_N"/>
    <property type="match status" value="1"/>
</dbReference>
<feature type="domain" description="Mycothiol-dependent maleylpyruvate isomerase metal-binding" evidence="1">
    <location>
        <begin position="8"/>
        <end position="69"/>
    </location>
</feature>
<protein>
    <recommendedName>
        <fullName evidence="1">Mycothiol-dependent maleylpyruvate isomerase metal-binding domain-containing protein</fullName>
    </recommendedName>
</protein>
<dbReference type="EMBL" id="BAAAND010000001">
    <property type="protein sequence ID" value="GAA1566656.1"/>
    <property type="molecule type" value="Genomic_DNA"/>
</dbReference>
<dbReference type="InterPro" id="IPR024344">
    <property type="entry name" value="MDMPI_metal-binding"/>
</dbReference>
<dbReference type="InterPro" id="IPR034660">
    <property type="entry name" value="DinB/YfiT-like"/>
</dbReference>
<dbReference type="RefSeq" id="WP_344187700.1">
    <property type="nucleotide sequence ID" value="NZ_BAAAND010000001.1"/>
</dbReference>
<proteinExistence type="predicted"/>
<reference evidence="2 3" key="1">
    <citation type="journal article" date="2019" name="Int. J. Syst. Evol. Microbiol.">
        <title>The Global Catalogue of Microorganisms (GCM) 10K type strain sequencing project: providing services to taxonomists for standard genome sequencing and annotation.</title>
        <authorList>
            <consortium name="The Broad Institute Genomics Platform"/>
            <consortium name="The Broad Institute Genome Sequencing Center for Infectious Disease"/>
            <person name="Wu L."/>
            <person name="Ma J."/>
        </authorList>
    </citation>
    <scope>NUCLEOTIDE SEQUENCE [LARGE SCALE GENOMIC DNA]</scope>
    <source>
        <strain evidence="2 3">JCM 14304</strain>
    </source>
</reference>
<evidence type="ECO:0000259" key="1">
    <source>
        <dbReference type="Pfam" id="PF11716"/>
    </source>
</evidence>
<name>A0ABN2D0J6_9ACTN</name>
<gene>
    <name evidence="2" type="ORF">GCM10009742_05150</name>
</gene>
<dbReference type="Gene3D" id="1.20.120.450">
    <property type="entry name" value="dinb family like domain"/>
    <property type="match status" value="1"/>
</dbReference>
<sequence>MAALHEQLAAAAREAIRLADGVDPGQLDDPTPCPAYDVRALIAHLMQEIVLHSWDLAVATGQQPEFPDEVAETVLRWLEGGGEDLTSGEWYAAPVPTGADSPLARAVALSGRDARGGQ</sequence>
<accession>A0ABN2D0J6</accession>
<organism evidence="2 3">
    <name type="scientific">Kribbella karoonensis</name>
    <dbReference type="NCBI Taxonomy" id="324851"/>
    <lineage>
        <taxon>Bacteria</taxon>
        <taxon>Bacillati</taxon>
        <taxon>Actinomycetota</taxon>
        <taxon>Actinomycetes</taxon>
        <taxon>Propionibacteriales</taxon>
        <taxon>Kribbellaceae</taxon>
        <taxon>Kribbella</taxon>
    </lineage>
</organism>
<evidence type="ECO:0000313" key="2">
    <source>
        <dbReference type="EMBL" id="GAA1566656.1"/>
    </source>
</evidence>
<keyword evidence="3" id="KW-1185">Reference proteome</keyword>
<dbReference type="Proteomes" id="UP001500190">
    <property type="component" value="Unassembled WGS sequence"/>
</dbReference>
<dbReference type="SUPFAM" id="SSF109854">
    <property type="entry name" value="DinB/YfiT-like putative metalloenzymes"/>
    <property type="match status" value="1"/>
</dbReference>
<evidence type="ECO:0000313" key="3">
    <source>
        <dbReference type="Proteomes" id="UP001500190"/>
    </source>
</evidence>
<comment type="caution">
    <text evidence="2">The sequence shown here is derived from an EMBL/GenBank/DDBJ whole genome shotgun (WGS) entry which is preliminary data.</text>
</comment>